<evidence type="ECO:0000313" key="8">
    <source>
        <dbReference type="Proteomes" id="UP000093514"/>
    </source>
</evidence>
<feature type="transmembrane region" description="Helical" evidence="6">
    <location>
        <begin position="330"/>
        <end position="353"/>
    </location>
</feature>
<feature type="transmembrane region" description="Helical" evidence="6">
    <location>
        <begin position="273"/>
        <end position="295"/>
    </location>
</feature>
<keyword evidence="4 6" id="KW-1133">Transmembrane helix</keyword>
<name>A0A1C0A645_9FIRM</name>
<comment type="subcellular location">
    <subcellularLocation>
        <location evidence="1">Cell membrane</location>
        <topology evidence="1">Multi-pass membrane protein</topology>
    </subcellularLocation>
</comment>
<dbReference type="AlphaFoldDB" id="A0A1C0A645"/>
<feature type="transmembrane region" description="Helical" evidence="6">
    <location>
        <begin position="56"/>
        <end position="78"/>
    </location>
</feature>
<evidence type="ECO:0000256" key="4">
    <source>
        <dbReference type="ARBA" id="ARBA00022989"/>
    </source>
</evidence>
<dbReference type="OrthoDB" id="2111454at2"/>
<dbReference type="RefSeq" id="WP_068719533.1">
    <property type="nucleotide sequence ID" value="NZ_LWDV01000010.1"/>
</dbReference>
<feature type="transmembrane region" description="Helical" evidence="6">
    <location>
        <begin position="20"/>
        <end position="44"/>
    </location>
</feature>
<comment type="caution">
    <text evidence="7">The sequence shown here is derived from an EMBL/GenBank/DDBJ whole genome shotgun (WGS) entry which is preliminary data.</text>
</comment>
<dbReference type="GO" id="GO:0043190">
    <property type="term" value="C:ATP-binding cassette (ABC) transporter complex"/>
    <property type="evidence" value="ECO:0007669"/>
    <property type="project" value="TreeGrafter"/>
</dbReference>
<dbReference type="Pfam" id="PF03739">
    <property type="entry name" value="LptF_LptG"/>
    <property type="match status" value="1"/>
</dbReference>
<dbReference type="InterPro" id="IPR005495">
    <property type="entry name" value="LptG/LptF_permease"/>
</dbReference>
<feature type="transmembrane region" description="Helical" evidence="6">
    <location>
        <begin position="302"/>
        <end position="318"/>
    </location>
</feature>
<reference evidence="8" key="1">
    <citation type="submission" date="2016-07" db="EMBL/GenBank/DDBJ databases">
        <authorList>
            <person name="Florea S."/>
            <person name="Webb J.S."/>
            <person name="Jaromczyk J."/>
            <person name="Schardl C.L."/>
        </authorList>
    </citation>
    <scope>NUCLEOTIDE SEQUENCE [LARGE SCALE GENOMIC DNA]</scope>
    <source>
        <strain evidence="8">Z6</strain>
    </source>
</reference>
<evidence type="ECO:0000256" key="2">
    <source>
        <dbReference type="ARBA" id="ARBA00022475"/>
    </source>
</evidence>
<evidence type="ECO:0000256" key="1">
    <source>
        <dbReference type="ARBA" id="ARBA00004651"/>
    </source>
</evidence>
<dbReference type="GO" id="GO:0015920">
    <property type="term" value="P:lipopolysaccharide transport"/>
    <property type="evidence" value="ECO:0007669"/>
    <property type="project" value="TreeGrafter"/>
</dbReference>
<keyword evidence="5 6" id="KW-0472">Membrane</keyword>
<keyword evidence="2" id="KW-1003">Cell membrane</keyword>
<accession>A0A1C0A645</accession>
<dbReference type="PANTHER" id="PTHR33529:SF6">
    <property type="entry name" value="YJGP_YJGQ FAMILY PERMEASE"/>
    <property type="match status" value="1"/>
</dbReference>
<dbReference type="EMBL" id="LWDV01000010">
    <property type="protein sequence ID" value="OCL25621.1"/>
    <property type="molecule type" value="Genomic_DNA"/>
</dbReference>
<protein>
    <submittedName>
        <fullName evidence="7">Permease</fullName>
    </submittedName>
</protein>
<reference evidence="7 8" key="2">
    <citation type="submission" date="2016-08" db="EMBL/GenBank/DDBJ databases">
        <title>Orenia metallireducens sp. nov. strain Z6, a Novel Metal-reducing Firmicute from the Deep Subsurface.</title>
        <authorList>
            <person name="Maxim B.I."/>
            <person name="Kenneth K."/>
            <person name="Flynn T.M."/>
            <person name="Oloughlin E.J."/>
            <person name="Locke R.A."/>
            <person name="Weber J.R."/>
            <person name="Egan S.M."/>
            <person name="Mackie R.I."/>
            <person name="Cann I.K."/>
        </authorList>
    </citation>
    <scope>NUCLEOTIDE SEQUENCE [LARGE SCALE GENOMIC DNA]</scope>
    <source>
        <strain evidence="7 8">Z6</strain>
    </source>
</reference>
<sequence>MKLIKIVDKYLIAEFAKPFLFMVFALTIIMISSFLFELTDFIIIKKIPSSVVVNLLLYRVPQVMVDSLSMAVLFSTILSLSRLVKDSEFTALRMAGINFWRLLIPLLILGILISGLTYMMNEKIVPWSNTKYHNIIKYSIHKKEDPKLHQDVFFKWKNSYFYLGEVNDENKEISRVIVYEQLEEKNKLITAKKGYVDGSRLYLKNALFYRLGEDNYSQEMKQLSQLEFDIGKDITEFYGEEKKSNEMNRAELEDRIELFKASGKDVSKLLVEYHLNLSEALVSLIFVLIGAPLSIKSNKGRIFGIIASLIIIFVYYVMQSISRSLGLNGILPPFLAAWLPNIIFTIIGFILILKEDYINIR</sequence>
<keyword evidence="8" id="KW-1185">Reference proteome</keyword>
<evidence type="ECO:0000256" key="3">
    <source>
        <dbReference type="ARBA" id="ARBA00022692"/>
    </source>
</evidence>
<organism evidence="7 8">
    <name type="scientific">Orenia metallireducens</name>
    <dbReference type="NCBI Taxonomy" id="1413210"/>
    <lineage>
        <taxon>Bacteria</taxon>
        <taxon>Bacillati</taxon>
        <taxon>Bacillota</taxon>
        <taxon>Clostridia</taxon>
        <taxon>Halanaerobiales</taxon>
        <taxon>Halobacteroidaceae</taxon>
        <taxon>Orenia</taxon>
    </lineage>
</organism>
<evidence type="ECO:0000256" key="6">
    <source>
        <dbReference type="SAM" id="Phobius"/>
    </source>
</evidence>
<proteinExistence type="predicted"/>
<evidence type="ECO:0000256" key="5">
    <source>
        <dbReference type="ARBA" id="ARBA00023136"/>
    </source>
</evidence>
<evidence type="ECO:0000313" key="7">
    <source>
        <dbReference type="EMBL" id="OCL25621.1"/>
    </source>
</evidence>
<dbReference type="Proteomes" id="UP000093514">
    <property type="component" value="Unassembled WGS sequence"/>
</dbReference>
<dbReference type="PANTHER" id="PTHR33529">
    <property type="entry name" value="SLR0882 PROTEIN-RELATED"/>
    <property type="match status" value="1"/>
</dbReference>
<feature type="transmembrane region" description="Helical" evidence="6">
    <location>
        <begin position="99"/>
        <end position="120"/>
    </location>
</feature>
<gene>
    <name evidence="7" type="ORF">U472_14930</name>
</gene>
<keyword evidence="3 6" id="KW-0812">Transmembrane</keyword>